<name>A0A3N2BEI3_9MICO</name>
<protein>
    <recommendedName>
        <fullName evidence="5">3,4-dihydroxy-2-butanone 4-phosphate synthase</fullName>
        <shortName evidence="5">DHBP synthase</shortName>
        <ecNumber evidence="5">4.1.99.12</ecNumber>
    </recommendedName>
</protein>
<comment type="similarity">
    <text evidence="5">Belongs to the DHBP synthase family.</text>
</comment>
<evidence type="ECO:0000256" key="6">
    <source>
        <dbReference type="SAM" id="MobiDB-lite"/>
    </source>
</evidence>
<evidence type="ECO:0000256" key="2">
    <source>
        <dbReference type="ARBA" id="ARBA00004904"/>
    </source>
</evidence>
<comment type="function">
    <text evidence="1 5">Catalyzes the conversion of D-ribulose 5-phosphate to formate and 3,4-dihydroxy-2-butanone 4-phosphate.</text>
</comment>
<keyword evidence="5" id="KW-0464">Manganese</keyword>
<dbReference type="GO" id="GO:0008686">
    <property type="term" value="F:3,4-dihydroxy-2-butanone-4-phosphate synthase activity"/>
    <property type="evidence" value="ECO:0007669"/>
    <property type="project" value="UniProtKB-EC"/>
</dbReference>
<dbReference type="UniPathway" id="UPA00275">
    <property type="reaction ID" value="UER00399"/>
</dbReference>
<comment type="pathway">
    <text evidence="2 5">Cofactor biosynthesis; riboflavin biosynthesis; 2-hydroxy-3-oxobutyl phosphate from D-ribulose 5-phosphate: step 1/1.</text>
</comment>
<feature type="region of interest" description="Disordered" evidence="6">
    <location>
        <begin position="1"/>
        <end position="20"/>
    </location>
</feature>
<dbReference type="SUPFAM" id="SSF55821">
    <property type="entry name" value="YrdC/RibB"/>
    <property type="match status" value="1"/>
</dbReference>
<dbReference type="EC" id="4.1.99.12" evidence="5"/>
<dbReference type="PANTHER" id="PTHR21327:SF18">
    <property type="entry name" value="3,4-DIHYDROXY-2-BUTANONE 4-PHOSPHATE SYNTHASE"/>
    <property type="match status" value="1"/>
</dbReference>
<keyword evidence="5" id="KW-0460">Magnesium</keyword>
<dbReference type="GO" id="GO:0005829">
    <property type="term" value="C:cytosol"/>
    <property type="evidence" value="ECO:0007669"/>
    <property type="project" value="TreeGrafter"/>
</dbReference>
<dbReference type="NCBIfam" id="TIGR00506">
    <property type="entry name" value="ribB"/>
    <property type="match status" value="1"/>
</dbReference>
<gene>
    <name evidence="7" type="ORF">EDD31_2053</name>
</gene>
<dbReference type="InterPro" id="IPR000422">
    <property type="entry name" value="DHBP_synthase_RibB"/>
</dbReference>
<dbReference type="EMBL" id="RKHK01000001">
    <property type="protein sequence ID" value="ROR73666.1"/>
    <property type="molecule type" value="Genomic_DNA"/>
</dbReference>
<dbReference type="Gene3D" id="3.90.870.10">
    <property type="entry name" value="DHBP synthase"/>
    <property type="match status" value="1"/>
</dbReference>
<comment type="cofactor">
    <cofactor evidence="5">
        <name>Mg(2+)</name>
        <dbReference type="ChEBI" id="CHEBI:18420"/>
    </cofactor>
    <cofactor evidence="5">
        <name>Mn(2+)</name>
        <dbReference type="ChEBI" id="CHEBI:29035"/>
    </cofactor>
    <text evidence="5">Binds 2 divalent metal cations per subunit. Magnesium or manganese.</text>
</comment>
<dbReference type="Proteomes" id="UP000280668">
    <property type="component" value="Unassembled WGS sequence"/>
</dbReference>
<evidence type="ECO:0000256" key="3">
    <source>
        <dbReference type="ARBA" id="ARBA00022619"/>
    </source>
</evidence>
<keyword evidence="4 5" id="KW-0479">Metal-binding</keyword>
<dbReference type="GO" id="GO:0009231">
    <property type="term" value="P:riboflavin biosynthetic process"/>
    <property type="evidence" value="ECO:0007669"/>
    <property type="project" value="UniProtKB-UniPathway"/>
</dbReference>
<evidence type="ECO:0000256" key="1">
    <source>
        <dbReference type="ARBA" id="ARBA00002284"/>
    </source>
</evidence>
<dbReference type="GO" id="GO:0046872">
    <property type="term" value="F:metal ion binding"/>
    <property type="evidence" value="ECO:0007669"/>
    <property type="project" value="UniProtKB-KW"/>
</dbReference>
<evidence type="ECO:0000256" key="4">
    <source>
        <dbReference type="ARBA" id="ARBA00022723"/>
    </source>
</evidence>
<dbReference type="AlphaFoldDB" id="A0A3N2BEI3"/>
<reference evidence="7 8" key="1">
    <citation type="submission" date="2018-11" db="EMBL/GenBank/DDBJ databases">
        <title>Sequencing the genomes of 1000 actinobacteria strains.</title>
        <authorList>
            <person name="Klenk H.-P."/>
        </authorList>
    </citation>
    <scope>NUCLEOTIDE SEQUENCE [LARGE SCALE GENOMIC DNA]</scope>
    <source>
        <strain evidence="7 8">DSM 11294</strain>
    </source>
</reference>
<comment type="subunit">
    <text evidence="5">Homodimer.</text>
</comment>
<evidence type="ECO:0000313" key="8">
    <source>
        <dbReference type="Proteomes" id="UP000280668"/>
    </source>
</evidence>
<keyword evidence="3 5" id="KW-0686">Riboflavin biosynthesis</keyword>
<dbReference type="PANTHER" id="PTHR21327">
    <property type="entry name" value="GTP CYCLOHYDROLASE II-RELATED"/>
    <property type="match status" value="1"/>
</dbReference>
<accession>A0A3N2BEI3</accession>
<keyword evidence="5" id="KW-0456">Lyase</keyword>
<keyword evidence="8" id="KW-1185">Reference proteome</keyword>
<sequence>MTAARMSTRLTPTGDLSPERTERVEAALRCLRQGRPVLVADDHDREDEVDVVLPAAAATTEWIAWTVRHSSGYLCAPMPADRADALELPLMVPRSQDPRGTAYAVSVDAATGVGTGISAADRARTLRVLADPDSGPGDLIRPGHVLPLRAAADGVRQRPGHTEAAVDLCRIAGAGEVAAIAELVEDDGTMTTRAQAQALADRHGLALVTIADLLTYRKDAP</sequence>
<proteinExistence type="inferred from homology"/>
<organism evidence="7 8">
    <name type="scientific">Bogoriella caseilytica</name>
    <dbReference type="NCBI Taxonomy" id="56055"/>
    <lineage>
        <taxon>Bacteria</taxon>
        <taxon>Bacillati</taxon>
        <taxon>Actinomycetota</taxon>
        <taxon>Actinomycetes</taxon>
        <taxon>Micrococcales</taxon>
        <taxon>Bogoriellaceae</taxon>
        <taxon>Bogoriella</taxon>
    </lineage>
</organism>
<comment type="catalytic activity">
    <reaction evidence="5">
        <text>D-ribulose 5-phosphate = (2S)-2-hydroxy-3-oxobutyl phosphate + formate + H(+)</text>
        <dbReference type="Rhea" id="RHEA:18457"/>
        <dbReference type="ChEBI" id="CHEBI:15378"/>
        <dbReference type="ChEBI" id="CHEBI:15740"/>
        <dbReference type="ChEBI" id="CHEBI:58121"/>
        <dbReference type="ChEBI" id="CHEBI:58830"/>
        <dbReference type="EC" id="4.1.99.12"/>
    </reaction>
</comment>
<evidence type="ECO:0000256" key="5">
    <source>
        <dbReference type="RuleBase" id="RU003843"/>
    </source>
</evidence>
<comment type="caution">
    <text evidence="7">The sequence shown here is derived from an EMBL/GenBank/DDBJ whole genome shotgun (WGS) entry which is preliminary data.</text>
</comment>
<dbReference type="InterPro" id="IPR017945">
    <property type="entry name" value="DHBP_synth_RibB-like_a/b_dom"/>
</dbReference>
<evidence type="ECO:0000313" key="7">
    <source>
        <dbReference type="EMBL" id="ROR73666.1"/>
    </source>
</evidence>
<dbReference type="Pfam" id="PF00926">
    <property type="entry name" value="DHBP_synthase"/>
    <property type="match status" value="1"/>
</dbReference>